<organism evidence="9">
    <name type="scientific">termite gut metagenome</name>
    <dbReference type="NCBI Taxonomy" id="433724"/>
    <lineage>
        <taxon>unclassified sequences</taxon>
        <taxon>metagenomes</taxon>
        <taxon>organismal metagenomes</taxon>
    </lineage>
</organism>
<keyword evidence="6" id="KW-1133">Transmembrane helix</keyword>
<dbReference type="InterPro" id="IPR049303">
    <property type="entry name" value="Glyco_hydro_109_C"/>
</dbReference>
<dbReference type="Pfam" id="PF01408">
    <property type="entry name" value="GFO_IDH_MocA"/>
    <property type="match status" value="1"/>
</dbReference>
<keyword evidence="6" id="KW-0812">Transmembrane</keyword>
<comment type="caution">
    <text evidence="9">The sequence shown here is derived from an EMBL/GenBank/DDBJ whole genome shotgun (WGS) entry which is preliminary data.</text>
</comment>
<dbReference type="EMBL" id="SNRY01000692">
    <property type="protein sequence ID" value="KAA6337527.1"/>
    <property type="molecule type" value="Genomic_DNA"/>
</dbReference>
<gene>
    <name evidence="9" type="ORF">EZS27_014401</name>
</gene>
<dbReference type="GO" id="GO:0000166">
    <property type="term" value="F:nucleotide binding"/>
    <property type="evidence" value="ECO:0007669"/>
    <property type="project" value="InterPro"/>
</dbReference>
<proteinExistence type="inferred from homology"/>
<evidence type="ECO:0000313" key="9">
    <source>
        <dbReference type="EMBL" id="KAA6337527.1"/>
    </source>
</evidence>
<dbReference type="Gene3D" id="3.30.360.10">
    <property type="entry name" value="Dihydrodipicolinate Reductase, domain 2"/>
    <property type="match status" value="1"/>
</dbReference>
<keyword evidence="4" id="KW-0520">NAD</keyword>
<dbReference type="InterPro" id="IPR050463">
    <property type="entry name" value="Gfo/Idh/MocA_oxidrdct_glycsds"/>
</dbReference>
<evidence type="ECO:0000256" key="1">
    <source>
        <dbReference type="ARBA" id="ARBA00001911"/>
    </source>
</evidence>
<protein>
    <submittedName>
        <fullName evidence="9">Glycosyl hydrolase family 109 protein</fullName>
        <ecNumber evidence="9">3.2.1.-</ecNumber>
    </submittedName>
</protein>
<evidence type="ECO:0000256" key="2">
    <source>
        <dbReference type="ARBA" id="ARBA00009329"/>
    </source>
</evidence>
<feature type="transmembrane region" description="Helical" evidence="6">
    <location>
        <begin position="20"/>
        <end position="40"/>
    </location>
</feature>
<accession>A0A5J4RU59</accession>
<keyword evidence="5 9" id="KW-0326">Glycosidase</keyword>
<evidence type="ECO:0000256" key="5">
    <source>
        <dbReference type="ARBA" id="ARBA00023295"/>
    </source>
</evidence>
<evidence type="ECO:0000259" key="8">
    <source>
        <dbReference type="Pfam" id="PF21252"/>
    </source>
</evidence>
<evidence type="ECO:0000256" key="6">
    <source>
        <dbReference type="SAM" id="Phobius"/>
    </source>
</evidence>
<keyword evidence="6" id="KW-0472">Membrane</keyword>
<dbReference type="PANTHER" id="PTHR43818">
    <property type="entry name" value="BCDNA.GH03377"/>
    <property type="match status" value="1"/>
</dbReference>
<name>A0A5J4RU59_9ZZZZ</name>
<dbReference type="EC" id="3.2.1.-" evidence="9"/>
<sequence length="497" mass="55692">MTIINFNDSMIKIMLKKFSFLFPIVTCLIITCVTSCTFLSSEKTTVSEPIVLQTPVRPAGQTDVINLTAPKLETIRVGFIGLGMRGPGAVARFTHLEGIQIVALCDIHPERVEYCQEILKKAALPEAVGYSGSEDVWKQLCERDDIDLVYIATDWKNHTPMSVYAMEQGKHVACEVPIAISIDECWQLVNTAEKTRKHCIMLENCCYDFYEMTTLNMAQQGLLGEIVHAEGAYIHDLRSLNFKELNIADPGRSGYNDYWRLKMNEQHTGNYYPTHGLGPVAQALNLGRGDRMDYLVSLSSDQFGMTAYAKEKFGEDSDYAKQTYALGDMNTTLIKTAKGKSIMIQHDVTSPRPYNRKHALSGTKGYIEKYPRPGIALDPSEALSAKYDNLGAHSFVKKEIYDTLITEYEHPITKEVGELAKKVGGHGGMDFIMDYRLIYCLHNGLPLDMNVYDGVDWSCLSELTEISVTHNSVPVAIPDFTRGSWNKVQGFKHAFAE</sequence>
<dbReference type="SUPFAM" id="SSF51735">
    <property type="entry name" value="NAD(P)-binding Rossmann-fold domains"/>
    <property type="match status" value="1"/>
</dbReference>
<dbReference type="Pfam" id="PF21252">
    <property type="entry name" value="Glyco_hydro_109_C"/>
    <property type="match status" value="1"/>
</dbReference>
<evidence type="ECO:0000256" key="4">
    <source>
        <dbReference type="ARBA" id="ARBA00023027"/>
    </source>
</evidence>
<feature type="domain" description="Gfo/Idh/MocA-like oxidoreductase N-terminal" evidence="7">
    <location>
        <begin position="75"/>
        <end position="200"/>
    </location>
</feature>
<dbReference type="AlphaFoldDB" id="A0A5J4RU59"/>
<dbReference type="GO" id="GO:0016798">
    <property type="term" value="F:hydrolase activity, acting on glycosyl bonds"/>
    <property type="evidence" value="ECO:0007669"/>
    <property type="project" value="UniProtKB-KW"/>
</dbReference>
<dbReference type="InterPro" id="IPR036291">
    <property type="entry name" value="NAD(P)-bd_dom_sf"/>
</dbReference>
<evidence type="ECO:0000256" key="3">
    <source>
        <dbReference type="ARBA" id="ARBA00022801"/>
    </source>
</evidence>
<comment type="similarity">
    <text evidence="2">Belongs to the Gfo/Idh/MocA family. Glycosyl hydrolase 109 subfamily.</text>
</comment>
<evidence type="ECO:0000259" key="7">
    <source>
        <dbReference type="Pfam" id="PF01408"/>
    </source>
</evidence>
<dbReference type="InterPro" id="IPR000683">
    <property type="entry name" value="Gfo/Idh/MocA-like_OxRdtase_N"/>
</dbReference>
<dbReference type="PANTHER" id="PTHR43818:SF1">
    <property type="entry name" value="GLYCOSYL HYDROLASE FAMILY 109 PROTEIN"/>
    <property type="match status" value="1"/>
</dbReference>
<comment type="cofactor">
    <cofactor evidence="1">
        <name>NAD(+)</name>
        <dbReference type="ChEBI" id="CHEBI:57540"/>
    </cofactor>
</comment>
<feature type="domain" description="Glycosyl hydrolase 109 C-terminal" evidence="8">
    <location>
        <begin position="212"/>
        <end position="371"/>
    </location>
</feature>
<reference evidence="9" key="1">
    <citation type="submission" date="2019-03" db="EMBL/GenBank/DDBJ databases">
        <title>Single cell metagenomics reveals metabolic interactions within the superorganism composed of flagellate Streblomastix strix and complex community of Bacteroidetes bacteria on its surface.</title>
        <authorList>
            <person name="Treitli S.C."/>
            <person name="Kolisko M."/>
            <person name="Husnik F."/>
            <person name="Keeling P."/>
            <person name="Hampl V."/>
        </authorList>
    </citation>
    <scope>NUCLEOTIDE SEQUENCE</scope>
    <source>
        <strain evidence="9">STM</strain>
    </source>
</reference>
<dbReference type="Gene3D" id="3.40.50.720">
    <property type="entry name" value="NAD(P)-binding Rossmann-like Domain"/>
    <property type="match status" value="1"/>
</dbReference>
<keyword evidence="3 9" id="KW-0378">Hydrolase</keyword>